<dbReference type="GO" id="GO:0046872">
    <property type="term" value="F:metal ion binding"/>
    <property type="evidence" value="ECO:0007669"/>
    <property type="project" value="UniProtKB-KW"/>
</dbReference>
<evidence type="ECO:0000259" key="6">
    <source>
        <dbReference type="PROSITE" id="PS50238"/>
    </source>
</evidence>
<sequence length="1065" mass="118373">MVKVMELSLVAQFDDLRRSCDVLRDGAAEVEFLRFVQLQDECRMQWLKSIEEAKRLQHELDNALRIITNLESKLFHARKLLETETKARRHAEHERDSMERKMMAVCEIVRNEQTLRDETREQLAVFATEPRRKSRHGQGADGGDREMGGGMDNDINSTGSFLVDLSLTQSEDDFLEPLKMQAKRKSWKKHRPSYNNNSSFKIPQEPTKRVMEINSTANAMEPRTEGEIIAHAKITVPTGPDGGPIQAESTFRTMAPQRIPAVVSSCASSNSTAATVVNVPTTPAPEKQEPKKTVIQRPHDLVHRTFIGGDTCNQCQERIRFGCSGIRCRECRAVFHGYCREKISVPCVPQSQTKNGRRGTANTASTNGGPPTPQVPGAINSLEDYCPSSSPRIPALIVHCVSEIENRGLTEVGLYRLSGSDREVRALKEKFLRGKTVPTLGQIDVNVLCSCIKDFLRTLREPLIPTALLAEFSNVVSDGSSPNGSQRKREQLYQLIERLPAPNRDTLAFLMLHFQRVAQSEQAKMPIDNLARVFAPTIVGYTRADLDMNEMCAETYVQFSIVQTMLHIPTDYWSQFIQPATSGWSEESNRKGAAAPTPRRGLGDFMTQALEKERRMETPILRRPRKDRNGNISPLVIICAAPSTDYAVLGYYKTVAVVEQSRQDRTFPGLLVVGEEEEEEEKKTPIVLLPTSTMQKNVGLTIRHDHSLVHNPSSIHLITVARTNAFYSPAVNTVAFSVVAKRKAKQPTFHKPIAMRSDLSDDKHSVQLAAAEIAESSDTSGFYELASNGSTNGIINGSGHNSHHHHHHHHHHHQHQQQQQQQHQHHPHQHHQPNSLHTAHVQHQQDKNTNLLQSESLTTHSTGGITLRATSRPKRATRRMQMEATIDPDMTDSSSQSDDTSCGSSRTGSRGSNGGRSGQGAAGNGSSSSSAAARRRKGAMNAKERNLRRLESNERERMRMHSLNDAFQSLREVIPHVKKERRLSKIETLTLAKNYITALTDVIIVMRGEGEAAAAANGTLPHHSTANLPITDVGTVATLAMQSNCLTAIQTKTQPEVVGPCHATD</sequence>
<organism evidence="8 9">
    <name type="scientific">Anopheles culicifacies</name>
    <dbReference type="NCBI Taxonomy" id="139723"/>
    <lineage>
        <taxon>Eukaryota</taxon>
        <taxon>Metazoa</taxon>
        <taxon>Ecdysozoa</taxon>
        <taxon>Arthropoda</taxon>
        <taxon>Hexapoda</taxon>
        <taxon>Insecta</taxon>
        <taxon>Pterygota</taxon>
        <taxon>Neoptera</taxon>
        <taxon>Endopterygota</taxon>
        <taxon>Diptera</taxon>
        <taxon>Nematocera</taxon>
        <taxon>Culicoidea</taxon>
        <taxon>Culicidae</taxon>
        <taxon>Anophelinae</taxon>
        <taxon>Anopheles</taxon>
        <taxon>culicifacies species complex</taxon>
    </lineage>
</organism>
<dbReference type="GO" id="GO:0097149">
    <property type="term" value="C:centralspindlin complex"/>
    <property type="evidence" value="ECO:0007669"/>
    <property type="project" value="TreeGrafter"/>
</dbReference>
<evidence type="ECO:0000256" key="4">
    <source>
        <dbReference type="SAM" id="MobiDB-lite"/>
    </source>
</evidence>
<dbReference type="Pfam" id="PF00010">
    <property type="entry name" value="HLH"/>
    <property type="match status" value="1"/>
</dbReference>
<feature type="compositionally biased region" description="Low complexity" evidence="4">
    <location>
        <begin position="887"/>
        <end position="910"/>
    </location>
</feature>
<dbReference type="PROSITE" id="PS50238">
    <property type="entry name" value="RHOGAP"/>
    <property type="match status" value="1"/>
</dbReference>
<dbReference type="PROSITE" id="PS50081">
    <property type="entry name" value="ZF_DAG_PE_2"/>
    <property type="match status" value="1"/>
</dbReference>
<dbReference type="GO" id="GO:0051233">
    <property type="term" value="C:spindle midzone"/>
    <property type="evidence" value="ECO:0007669"/>
    <property type="project" value="TreeGrafter"/>
</dbReference>
<evidence type="ECO:0000259" key="5">
    <source>
        <dbReference type="PROSITE" id="PS50081"/>
    </source>
</evidence>
<dbReference type="Gene3D" id="4.10.280.10">
    <property type="entry name" value="Helix-loop-helix DNA-binding domain"/>
    <property type="match status" value="1"/>
</dbReference>
<feature type="region of interest" description="Disordered" evidence="4">
    <location>
        <begin position="350"/>
        <end position="378"/>
    </location>
</feature>
<keyword evidence="1" id="KW-0479">Metal-binding</keyword>
<dbReference type="GO" id="GO:0000281">
    <property type="term" value="P:mitotic cytokinesis"/>
    <property type="evidence" value="ECO:0007669"/>
    <property type="project" value="TreeGrafter"/>
</dbReference>
<reference evidence="9" key="1">
    <citation type="submission" date="2013-09" db="EMBL/GenBank/DDBJ databases">
        <title>The Genome Sequence of Anopheles culicifacies species A.</title>
        <authorList>
            <consortium name="The Broad Institute Genomics Platform"/>
            <person name="Neafsey D.E."/>
            <person name="Besansky N."/>
            <person name="Howell P."/>
            <person name="Walton C."/>
            <person name="Young S.K."/>
            <person name="Zeng Q."/>
            <person name="Gargeya S."/>
            <person name="Fitzgerald M."/>
            <person name="Haas B."/>
            <person name="Abouelleil A."/>
            <person name="Allen A.W."/>
            <person name="Alvarado L."/>
            <person name="Arachchi H.M."/>
            <person name="Berlin A.M."/>
            <person name="Chapman S.B."/>
            <person name="Gainer-Dewar J."/>
            <person name="Goldberg J."/>
            <person name="Griggs A."/>
            <person name="Gujja S."/>
            <person name="Hansen M."/>
            <person name="Howarth C."/>
            <person name="Imamovic A."/>
            <person name="Ireland A."/>
            <person name="Larimer J."/>
            <person name="McCowan C."/>
            <person name="Murphy C."/>
            <person name="Pearson M."/>
            <person name="Poon T.W."/>
            <person name="Priest M."/>
            <person name="Roberts A."/>
            <person name="Saif S."/>
            <person name="Shea T."/>
            <person name="Sisk P."/>
            <person name="Sykes S."/>
            <person name="Wortman J."/>
            <person name="Nusbaum C."/>
            <person name="Birren B."/>
        </authorList>
    </citation>
    <scope>NUCLEOTIDE SEQUENCE [LARGE SCALE GENOMIC DNA]</scope>
    <source>
        <strain evidence="9">A-37</strain>
    </source>
</reference>
<accession>A0A182MHQ0</accession>
<name>A0A182MHQ0_9DIPT</name>
<feature type="region of interest" description="Disordered" evidence="4">
    <location>
        <begin position="791"/>
        <end position="957"/>
    </location>
</feature>
<dbReference type="GO" id="GO:0032154">
    <property type="term" value="C:cleavage furrow"/>
    <property type="evidence" value="ECO:0007669"/>
    <property type="project" value="TreeGrafter"/>
</dbReference>
<dbReference type="Proteomes" id="UP000075883">
    <property type="component" value="Unassembled WGS sequence"/>
</dbReference>
<dbReference type="CDD" id="cd20821">
    <property type="entry name" value="C1_MgcRacGAP"/>
    <property type="match status" value="1"/>
</dbReference>
<dbReference type="GO" id="GO:0046983">
    <property type="term" value="F:protein dimerization activity"/>
    <property type="evidence" value="ECO:0007669"/>
    <property type="project" value="InterPro"/>
</dbReference>
<dbReference type="PROSITE" id="PS00479">
    <property type="entry name" value="ZF_DAG_PE_1"/>
    <property type="match status" value="1"/>
</dbReference>
<evidence type="ECO:0000256" key="2">
    <source>
        <dbReference type="ARBA" id="ARBA00022833"/>
    </source>
</evidence>
<keyword evidence="9" id="KW-1185">Reference proteome</keyword>
<dbReference type="CDD" id="cd19712">
    <property type="entry name" value="bHLH_TS_dimmed_like"/>
    <property type="match status" value="1"/>
</dbReference>
<dbReference type="PANTHER" id="PTHR46199:SF3">
    <property type="entry name" value="RAC GTPASE-ACTIVATING PROTEIN 1"/>
    <property type="match status" value="1"/>
</dbReference>
<dbReference type="GO" id="GO:0030496">
    <property type="term" value="C:midbody"/>
    <property type="evidence" value="ECO:0007669"/>
    <property type="project" value="TreeGrafter"/>
</dbReference>
<feature type="compositionally biased region" description="Basic residues" evidence="4">
    <location>
        <begin position="801"/>
        <end position="815"/>
    </location>
</feature>
<dbReference type="AlphaFoldDB" id="A0A182MHQ0"/>
<dbReference type="InterPro" id="IPR000198">
    <property type="entry name" value="RhoGAP_dom"/>
</dbReference>
<dbReference type="STRING" id="139723.A0A182MHQ0"/>
<evidence type="ECO:0000256" key="3">
    <source>
        <dbReference type="SAM" id="Coils"/>
    </source>
</evidence>
<dbReference type="PROSITE" id="PS50888">
    <property type="entry name" value="BHLH"/>
    <property type="match status" value="1"/>
</dbReference>
<dbReference type="CDD" id="cd04382">
    <property type="entry name" value="RhoGAP_MgcRacGAP"/>
    <property type="match status" value="1"/>
</dbReference>
<dbReference type="InterPro" id="IPR011598">
    <property type="entry name" value="bHLH_dom"/>
</dbReference>
<dbReference type="SMART" id="SM00353">
    <property type="entry name" value="HLH"/>
    <property type="match status" value="1"/>
</dbReference>
<dbReference type="GO" id="GO:0005634">
    <property type="term" value="C:nucleus"/>
    <property type="evidence" value="ECO:0007669"/>
    <property type="project" value="TreeGrafter"/>
</dbReference>
<feature type="domain" description="Rho-GAP" evidence="6">
    <location>
        <begin position="380"/>
        <end position="573"/>
    </location>
</feature>
<dbReference type="Gene3D" id="3.30.60.20">
    <property type="match status" value="1"/>
</dbReference>
<dbReference type="GO" id="GO:0007266">
    <property type="term" value="P:Rho protein signal transduction"/>
    <property type="evidence" value="ECO:0007669"/>
    <property type="project" value="TreeGrafter"/>
</dbReference>
<dbReference type="EnsemblMetazoa" id="ACUA018540-RA">
    <property type="protein sequence ID" value="ACUA018540-PA"/>
    <property type="gene ID" value="ACUA018540"/>
</dbReference>
<proteinExistence type="predicted"/>
<protein>
    <submittedName>
        <fullName evidence="8">Uncharacterized protein</fullName>
    </submittedName>
</protein>
<evidence type="ECO:0000313" key="9">
    <source>
        <dbReference type="Proteomes" id="UP000075883"/>
    </source>
</evidence>
<feature type="domain" description="BHLH" evidence="7">
    <location>
        <begin position="947"/>
        <end position="999"/>
    </location>
</feature>
<dbReference type="InterPro" id="IPR036638">
    <property type="entry name" value="HLH_DNA-bd_sf"/>
</dbReference>
<dbReference type="InterPro" id="IPR002219">
    <property type="entry name" value="PKC_DAG/PE"/>
</dbReference>
<dbReference type="InterPro" id="IPR046349">
    <property type="entry name" value="C1-like_sf"/>
</dbReference>
<dbReference type="SMART" id="SM00324">
    <property type="entry name" value="RhoGAP"/>
    <property type="match status" value="1"/>
</dbReference>
<dbReference type="Gene3D" id="1.10.555.10">
    <property type="entry name" value="Rho GTPase activation protein"/>
    <property type="match status" value="1"/>
</dbReference>
<dbReference type="VEuPathDB" id="VectorBase:ACUA018540"/>
<reference evidence="8" key="2">
    <citation type="submission" date="2020-05" db="UniProtKB">
        <authorList>
            <consortium name="EnsemblMetazoa"/>
        </authorList>
    </citation>
    <scope>IDENTIFICATION</scope>
    <source>
        <strain evidence="8">A-37</strain>
    </source>
</reference>
<feature type="region of interest" description="Disordered" evidence="4">
    <location>
        <begin position="128"/>
        <end position="152"/>
    </location>
</feature>
<feature type="compositionally biased region" description="Polar residues" evidence="4">
    <location>
        <begin position="350"/>
        <end position="369"/>
    </location>
</feature>
<feature type="compositionally biased region" description="Polar residues" evidence="4">
    <location>
        <begin position="847"/>
        <end position="864"/>
    </location>
</feature>
<dbReference type="SMART" id="SM00109">
    <property type="entry name" value="C1"/>
    <property type="match status" value="1"/>
</dbReference>
<dbReference type="InterPro" id="IPR008936">
    <property type="entry name" value="Rho_GTPase_activation_prot"/>
</dbReference>
<dbReference type="GO" id="GO:0005096">
    <property type="term" value="F:GTPase activator activity"/>
    <property type="evidence" value="ECO:0007669"/>
    <property type="project" value="TreeGrafter"/>
</dbReference>
<dbReference type="PANTHER" id="PTHR46199">
    <property type="entry name" value="RAC GTPASE-ACTIVATING PROTEIN 1"/>
    <property type="match status" value="1"/>
</dbReference>
<evidence type="ECO:0000256" key="1">
    <source>
        <dbReference type="ARBA" id="ARBA00022723"/>
    </source>
</evidence>
<evidence type="ECO:0000313" key="8">
    <source>
        <dbReference type="EnsemblMetazoa" id="ACUA018540-PA"/>
    </source>
</evidence>
<dbReference type="SUPFAM" id="SSF48350">
    <property type="entry name" value="GTPase activation domain, GAP"/>
    <property type="match status" value="1"/>
</dbReference>
<dbReference type="GO" id="GO:0051256">
    <property type="term" value="P:mitotic spindle midzone assembly"/>
    <property type="evidence" value="ECO:0007669"/>
    <property type="project" value="TreeGrafter"/>
</dbReference>
<dbReference type="Pfam" id="PF00620">
    <property type="entry name" value="RhoGAP"/>
    <property type="match status" value="1"/>
</dbReference>
<evidence type="ECO:0000259" key="7">
    <source>
        <dbReference type="PROSITE" id="PS50888"/>
    </source>
</evidence>
<keyword evidence="2" id="KW-0862">Zinc</keyword>
<feature type="compositionally biased region" description="Low complexity" evidence="4">
    <location>
        <begin position="791"/>
        <end position="800"/>
    </location>
</feature>
<dbReference type="SUPFAM" id="SSF57889">
    <property type="entry name" value="Cysteine-rich domain"/>
    <property type="match status" value="1"/>
</dbReference>
<feature type="coiled-coil region" evidence="3">
    <location>
        <begin position="53"/>
        <end position="101"/>
    </location>
</feature>
<dbReference type="Pfam" id="PF00130">
    <property type="entry name" value="C1_1"/>
    <property type="match status" value="1"/>
</dbReference>
<dbReference type="SUPFAM" id="SSF47459">
    <property type="entry name" value="HLH, helix-loop-helix DNA-binding domain"/>
    <property type="match status" value="1"/>
</dbReference>
<dbReference type="EMBL" id="AXCM01000345">
    <property type="status" value="NOT_ANNOTATED_CDS"/>
    <property type="molecule type" value="Genomic_DNA"/>
</dbReference>
<feature type="compositionally biased region" description="Basic and acidic residues" evidence="4">
    <location>
        <begin position="942"/>
        <end position="957"/>
    </location>
</feature>
<keyword evidence="3" id="KW-0175">Coiled coil</keyword>
<feature type="compositionally biased region" description="Gly residues" evidence="4">
    <location>
        <begin position="911"/>
        <end position="923"/>
    </location>
</feature>
<feature type="domain" description="Phorbol-ester/DAG-type" evidence="5">
    <location>
        <begin position="298"/>
        <end position="347"/>
    </location>
</feature>